<evidence type="ECO:0000313" key="2">
    <source>
        <dbReference type="EMBL" id="CAD2122780.1"/>
    </source>
</evidence>
<feature type="chain" id="PRO_5028009838" evidence="1">
    <location>
        <begin position="19"/>
        <end position="123"/>
    </location>
</feature>
<sequence length="123" mass="14687">MRLWRFWLEKLLLKCILGEIKFDNIIFNPTMLMLLFENKNPLLFIGFSVAFEEDLVRVVLQQFVNFLKKFDKLKGGKKYLDLWPYARLADLFYLVNSIFPSEAGVMTYDMVCLRIGRYPDFLK</sequence>
<name>A0A6V7TJL0_MELEN</name>
<keyword evidence="1" id="KW-0732">Signal</keyword>
<dbReference type="Proteomes" id="UP000580250">
    <property type="component" value="Unassembled WGS sequence"/>
</dbReference>
<reference evidence="2 3" key="1">
    <citation type="submission" date="2020-08" db="EMBL/GenBank/DDBJ databases">
        <authorList>
            <person name="Koutsovoulos G."/>
            <person name="Danchin GJ E."/>
        </authorList>
    </citation>
    <scope>NUCLEOTIDE SEQUENCE [LARGE SCALE GENOMIC DNA]</scope>
</reference>
<evidence type="ECO:0000256" key="1">
    <source>
        <dbReference type="SAM" id="SignalP"/>
    </source>
</evidence>
<comment type="caution">
    <text evidence="2">The sequence shown here is derived from an EMBL/GenBank/DDBJ whole genome shotgun (WGS) entry which is preliminary data.</text>
</comment>
<dbReference type="AlphaFoldDB" id="A0A6V7TJL0"/>
<accession>A0A6V7TJL0</accession>
<feature type="signal peptide" evidence="1">
    <location>
        <begin position="1"/>
        <end position="18"/>
    </location>
</feature>
<dbReference type="EMBL" id="CAJEWN010000001">
    <property type="protein sequence ID" value="CAD2122780.1"/>
    <property type="molecule type" value="Genomic_DNA"/>
</dbReference>
<gene>
    <name evidence="2" type="ORF">MENT_LOCUS311</name>
</gene>
<proteinExistence type="predicted"/>
<protein>
    <submittedName>
        <fullName evidence="2">Uncharacterized protein</fullName>
    </submittedName>
</protein>
<evidence type="ECO:0000313" key="3">
    <source>
        <dbReference type="Proteomes" id="UP000580250"/>
    </source>
</evidence>
<organism evidence="2 3">
    <name type="scientific">Meloidogyne enterolobii</name>
    <name type="common">Root-knot nematode worm</name>
    <name type="synonym">Meloidogyne mayaguensis</name>
    <dbReference type="NCBI Taxonomy" id="390850"/>
    <lineage>
        <taxon>Eukaryota</taxon>
        <taxon>Metazoa</taxon>
        <taxon>Ecdysozoa</taxon>
        <taxon>Nematoda</taxon>
        <taxon>Chromadorea</taxon>
        <taxon>Rhabditida</taxon>
        <taxon>Tylenchina</taxon>
        <taxon>Tylenchomorpha</taxon>
        <taxon>Tylenchoidea</taxon>
        <taxon>Meloidogynidae</taxon>
        <taxon>Meloidogyninae</taxon>
        <taxon>Meloidogyne</taxon>
    </lineage>
</organism>